<accession>A0ACC2GAM5</accession>
<reference evidence="1" key="1">
    <citation type="submission" date="2021-05" db="EMBL/GenBank/DDBJ databases">
        <authorList>
            <person name="Pan Q."/>
            <person name="Jouanno E."/>
            <person name="Zahm M."/>
            <person name="Klopp C."/>
            <person name="Cabau C."/>
            <person name="Louis A."/>
            <person name="Berthelot C."/>
            <person name="Parey E."/>
            <person name="Roest Crollius H."/>
            <person name="Montfort J."/>
            <person name="Robinson-Rechavi M."/>
            <person name="Bouchez O."/>
            <person name="Lampietro C."/>
            <person name="Lopez Roques C."/>
            <person name="Donnadieu C."/>
            <person name="Postlethwait J."/>
            <person name="Bobe J."/>
            <person name="Dillon D."/>
            <person name="Chandos A."/>
            <person name="von Hippel F."/>
            <person name="Guiguen Y."/>
        </authorList>
    </citation>
    <scope>NUCLEOTIDE SEQUENCE</scope>
    <source>
        <strain evidence="1">YG-Jan2019</strain>
    </source>
</reference>
<dbReference type="EMBL" id="CM055742">
    <property type="protein sequence ID" value="KAJ8000641.1"/>
    <property type="molecule type" value="Genomic_DNA"/>
</dbReference>
<gene>
    <name evidence="1" type="ORF">DPEC_G00182480</name>
</gene>
<organism evidence="1 2">
    <name type="scientific">Dallia pectoralis</name>
    <name type="common">Alaska blackfish</name>
    <dbReference type="NCBI Taxonomy" id="75939"/>
    <lineage>
        <taxon>Eukaryota</taxon>
        <taxon>Metazoa</taxon>
        <taxon>Chordata</taxon>
        <taxon>Craniata</taxon>
        <taxon>Vertebrata</taxon>
        <taxon>Euteleostomi</taxon>
        <taxon>Actinopterygii</taxon>
        <taxon>Neopterygii</taxon>
        <taxon>Teleostei</taxon>
        <taxon>Protacanthopterygii</taxon>
        <taxon>Esociformes</taxon>
        <taxon>Umbridae</taxon>
        <taxon>Dallia</taxon>
    </lineage>
</organism>
<sequence length="120" mass="12519">MSQKGDRGSLPGEQPSAVPGHRPCPPEAASHGGILLPPAWNASHPSSNTAAGRKFNGGDMLHIHKSPVSRLATLSSSNDKSGARNTSEHRSVIASHDHIVTVGHDTCRKNTGASYLTLAL</sequence>
<evidence type="ECO:0000313" key="2">
    <source>
        <dbReference type="Proteomes" id="UP001157502"/>
    </source>
</evidence>
<name>A0ACC2GAM5_DALPE</name>
<evidence type="ECO:0000313" key="1">
    <source>
        <dbReference type="EMBL" id="KAJ8000641.1"/>
    </source>
</evidence>
<proteinExistence type="predicted"/>
<keyword evidence="2" id="KW-1185">Reference proteome</keyword>
<protein>
    <submittedName>
        <fullName evidence="1">Uncharacterized protein</fullName>
    </submittedName>
</protein>
<dbReference type="Proteomes" id="UP001157502">
    <property type="component" value="Chromosome 15"/>
</dbReference>
<comment type="caution">
    <text evidence="1">The sequence shown here is derived from an EMBL/GenBank/DDBJ whole genome shotgun (WGS) entry which is preliminary data.</text>
</comment>